<name>A0A1H1QKG4_9GAMM</name>
<sequence length="128" mass="14952">MKKLFQLRSRKEVYWARQWLLGQIKAGRLSLRYQLIELLDTAEQMQKLVDQQLDSESRTRLQKALSARRAREAVISERARAAPCMRMVRTEVTAQAREMLHVIAASRGVTTSELIFLMLEDEYDSIVR</sequence>
<gene>
    <name evidence="1" type="ORF">SAMN05216198_1508</name>
</gene>
<evidence type="ECO:0000313" key="2">
    <source>
        <dbReference type="Proteomes" id="UP000243426"/>
    </source>
</evidence>
<dbReference type="Proteomes" id="UP000243426">
    <property type="component" value="Chromosome I"/>
</dbReference>
<dbReference type="STRING" id="797277.SAMN05216198_1508"/>
<organism evidence="1 2">
    <name type="scientific">Halopseudomonas litoralis</name>
    <dbReference type="NCBI Taxonomy" id="797277"/>
    <lineage>
        <taxon>Bacteria</taxon>
        <taxon>Pseudomonadati</taxon>
        <taxon>Pseudomonadota</taxon>
        <taxon>Gammaproteobacteria</taxon>
        <taxon>Pseudomonadales</taxon>
        <taxon>Pseudomonadaceae</taxon>
        <taxon>Halopseudomonas</taxon>
    </lineage>
</organism>
<dbReference type="AlphaFoldDB" id="A0A1H1QKG4"/>
<proteinExistence type="predicted"/>
<dbReference type="OrthoDB" id="7065330at2"/>
<evidence type="ECO:0008006" key="3">
    <source>
        <dbReference type="Google" id="ProtNLM"/>
    </source>
</evidence>
<accession>A0A1H1QKG4</accession>
<dbReference type="RefSeq" id="WP_090272741.1">
    <property type="nucleotide sequence ID" value="NZ_LT629748.1"/>
</dbReference>
<reference evidence="2" key="1">
    <citation type="submission" date="2016-10" db="EMBL/GenBank/DDBJ databases">
        <authorList>
            <person name="Varghese N."/>
            <person name="Submissions S."/>
        </authorList>
    </citation>
    <scope>NUCLEOTIDE SEQUENCE [LARGE SCALE GENOMIC DNA]</scope>
    <source>
        <strain evidence="2">2SM5</strain>
    </source>
</reference>
<protein>
    <recommendedName>
        <fullName evidence="3">Organiser of macrodomain of Terminus of chromosome</fullName>
    </recommendedName>
</protein>
<keyword evidence="2" id="KW-1185">Reference proteome</keyword>
<evidence type="ECO:0000313" key="1">
    <source>
        <dbReference type="EMBL" id="SDS23886.1"/>
    </source>
</evidence>
<dbReference type="EMBL" id="LT629748">
    <property type="protein sequence ID" value="SDS23886.1"/>
    <property type="molecule type" value="Genomic_DNA"/>
</dbReference>